<feature type="non-terminal residue" evidence="1">
    <location>
        <position position="194"/>
    </location>
</feature>
<dbReference type="EMBL" id="JALBCA010000127">
    <property type="protein sequence ID" value="KAI2382391.1"/>
    <property type="molecule type" value="Genomic_DNA"/>
</dbReference>
<reference evidence="1" key="1">
    <citation type="journal article" date="2022" name="bioRxiv">
        <title>Population genetic analysis of Ophidiomyces ophidiicola, the causative agent of snake fungal disease, indicates recent introductions to the USA.</title>
        <authorList>
            <person name="Ladner J.T."/>
            <person name="Palmer J.M."/>
            <person name="Ettinger C.L."/>
            <person name="Stajich J.E."/>
            <person name="Farrell T.M."/>
            <person name="Glorioso B.M."/>
            <person name="Lawson B."/>
            <person name="Price S.J."/>
            <person name="Stengle A.G."/>
            <person name="Grear D.A."/>
            <person name="Lorch J.M."/>
        </authorList>
    </citation>
    <scope>NUCLEOTIDE SEQUENCE</scope>
    <source>
        <strain evidence="1">NWHC 24266-5</strain>
    </source>
</reference>
<accession>A0ACB8UP15</accession>
<proteinExistence type="predicted"/>
<organism evidence="1">
    <name type="scientific">Ophidiomyces ophidiicola</name>
    <dbReference type="NCBI Taxonomy" id="1387563"/>
    <lineage>
        <taxon>Eukaryota</taxon>
        <taxon>Fungi</taxon>
        <taxon>Dikarya</taxon>
        <taxon>Ascomycota</taxon>
        <taxon>Pezizomycotina</taxon>
        <taxon>Eurotiomycetes</taxon>
        <taxon>Eurotiomycetidae</taxon>
        <taxon>Onygenales</taxon>
        <taxon>Onygenaceae</taxon>
        <taxon>Ophidiomyces</taxon>
    </lineage>
</organism>
<evidence type="ECO:0000313" key="1">
    <source>
        <dbReference type="EMBL" id="KAI2382391.1"/>
    </source>
</evidence>
<sequence length="194" mass="21532">MPPPSKRPRLPFKPPRPASNTAKSASPAASTSGANSGRTHKPKPSRQRSKPQATLVSGTPPPKPMAASLSETAEASPSPENRRASREHSVESLSSDPDYILAEIIPPKEDKRTPLETAEPDFPPKLLAAIIHRHMKQKGEKMRITKDANRLYAKYIDIFIKEAVARAIHERQETLKTDGVERDRIRSMIDSYLE</sequence>
<name>A0ACB8UP15_9EURO</name>
<comment type="caution">
    <text evidence="1">The sequence shown here is derived from an EMBL/GenBank/DDBJ whole genome shotgun (WGS) entry which is preliminary data.</text>
</comment>
<protein>
    <submittedName>
        <fullName evidence="1">Uncharacterized protein</fullName>
    </submittedName>
</protein>
<gene>
    <name evidence="1" type="ORF">LOY88_006088</name>
</gene>